<feature type="domain" description="Glycosyltransferase subfamily 4-like N-terminal" evidence="2">
    <location>
        <begin position="13"/>
        <end position="146"/>
    </location>
</feature>
<dbReference type="RefSeq" id="WP_322444739.1">
    <property type="nucleotide sequence ID" value="NZ_JAXOFX010000001.1"/>
</dbReference>
<feature type="domain" description="Glycosyl transferase family 1" evidence="1">
    <location>
        <begin position="186"/>
        <end position="352"/>
    </location>
</feature>
<dbReference type="EMBL" id="JAXOFX010000001">
    <property type="protein sequence ID" value="MDZ5470438.1"/>
    <property type="molecule type" value="Genomic_DNA"/>
</dbReference>
<dbReference type="InterPro" id="IPR028098">
    <property type="entry name" value="Glyco_trans_4-like_N"/>
</dbReference>
<name>A0ABU5ITG0_9BACI</name>
<evidence type="ECO:0000313" key="3">
    <source>
        <dbReference type="EMBL" id="MDZ5470438.1"/>
    </source>
</evidence>
<proteinExistence type="predicted"/>
<dbReference type="InterPro" id="IPR001296">
    <property type="entry name" value="Glyco_trans_1"/>
</dbReference>
<dbReference type="Gene3D" id="3.40.50.2000">
    <property type="entry name" value="Glycogen Phosphorylase B"/>
    <property type="match status" value="2"/>
</dbReference>
<evidence type="ECO:0000259" key="2">
    <source>
        <dbReference type="Pfam" id="PF13477"/>
    </source>
</evidence>
<dbReference type="CDD" id="cd03808">
    <property type="entry name" value="GT4_CapM-like"/>
    <property type="match status" value="1"/>
</dbReference>
<keyword evidence="4" id="KW-1185">Reference proteome</keyword>
<gene>
    <name evidence="3" type="ORF">SM124_01630</name>
</gene>
<dbReference type="Pfam" id="PF00534">
    <property type="entry name" value="Glycos_transf_1"/>
    <property type="match status" value="1"/>
</dbReference>
<dbReference type="SUPFAM" id="SSF53756">
    <property type="entry name" value="UDP-Glycosyltransferase/glycogen phosphorylase"/>
    <property type="match status" value="1"/>
</dbReference>
<dbReference type="PANTHER" id="PTHR12526:SF638">
    <property type="entry name" value="SPORE COAT PROTEIN SA"/>
    <property type="match status" value="1"/>
</dbReference>
<evidence type="ECO:0000259" key="1">
    <source>
        <dbReference type="Pfam" id="PF00534"/>
    </source>
</evidence>
<organism evidence="3 4">
    <name type="scientific">Robertmurraya mangrovi</name>
    <dbReference type="NCBI Taxonomy" id="3098077"/>
    <lineage>
        <taxon>Bacteria</taxon>
        <taxon>Bacillati</taxon>
        <taxon>Bacillota</taxon>
        <taxon>Bacilli</taxon>
        <taxon>Bacillales</taxon>
        <taxon>Bacillaceae</taxon>
        <taxon>Robertmurraya</taxon>
    </lineage>
</organism>
<dbReference type="PANTHER" id="PTHR12526">
    <property type="entry name" value="GLYCOSYLTRANSFERASE"/>
    <property type="match status" value="1"/>
</dbReference>
<reference evidence="3 4" key="1">
    <citation type="submission" date="2023-11" db="EMBL/GenBank/DDBJ databases">
        <title>Bacillus jintuensis, isolated from a mudflat on the Beibu Gulf coast.</title>
        <authorList>
            <person name="Li M."/>
        </authorList>
    </citation>
    <scope>NUCLEOTIDE SEQUENCE [LARGE SCALE GENOMIC DNA]</scope>
    <source>
        <strain evidence="3 4">31A1R</strain>
    </source>
</reference>
<dbReference type="Pfam" id="PF13477">
    <property type="entry name" value="Glyco_trans_4_2"/>
    <property type="match status" value="1"/>
</dbReference>
<comment type="caution">
    <text evidence="3">The sequence shown here is derived from an EMBL/GenBank/DDBJ whole genome shotgun (WGS) entry which is preliminary data.</text>
</comment>
<accession>A0ABU5ITG0</accession>
<sequence>MKIAHVCTSSYSHKILMDKLSLLVQSGYEVHIVSSNDGYDQHLLEKFNIKPHFIKMNRKINIKDDIISIFEMIKFFRKMRFDVVHTHTAKAGIIGRIAAKLTKTPVIIHTSHGLPFFRDQNPFTYRMYKTFEKIGSFFCDAICSQNEEDMKALKEMAPNKLVFYEGNGVDLNKLDRRLTSITAEDIEQLRMSLEIEQSRKIILVGARFEPVKDHDFLLKGLNILKENYQNFTCILAGDGPLKSEIIEKVQTYNLEKHIKLVGYQKDIYPLIKLADIVSLTSIKEGIPRILMESMACSKPIVATNVLGTRELVLDQYTGLLVNNRDENALANSLKYLLETPLMAINFGENGRKVIEEKYTEEMVVNRLINIYNDLMKINTKVNEGEN</sequence>
<dbReference type="Proteomes" id="UP001290455">
    <property type="component" value="Unassembled WGS sequence"/>
</dbReference>
<evidence type="ECO:0000313" key="4">
    <source>
        <dbReference type="Proteomes" id="UP001290455"/>
    </source>
</evidence>
<protein>
    <submittedName>
        <fullName evidence="3">Glycosyltransferase family 4 protein</fullName>
    </submittedName>
</protein>